<dbReference type="SMART" id="SM01217">
    <property type="entry name" value="Fn3_like"/>
    <property type="match status" value="1"/>
</dbReference>
<dbReference type="InterPro" id="IPR050288">
    <property type="entry name" value="Cellulose_deg_GH3"/>
</dbReference>
<keyword evidence="5" id="KW-0378">Hydrolase</keyword>
<evidence type="ECO:0000256" key="1">
    <source>
        <dbReference type="ARBA" id="ARBA00000448"/>
    </source>
</evidence>
<dbReference type="InterPro" id="IPR017853">
    <property type="entry name" value="GH"/>
</dbReference>
<proteinExistence type="inferred from homology"/>
<dbReference type="GO" id="GO:0008422">
    <property type="term" value="F:beta-glucosidase activity"/>
    <property type="evidence" value="ECO:0007669"/>
    <property type="project" value="UniProtKB-EC"/>
</dbReference>
<dbReference type="Gene3D" id="3.20.20.300">
    <property type="entry name" value="Glycoside hydrolase, family 3, N-terminal domain"/>
    <property type="match status" value="1"/>
</dbReference>
<dbReference type="Gene3D" id="2.60.40.10">
    <property type="entry name" value="Immunoglobulins"/>
    <property type="match status" value="1"/>
</dbReference>
<reference evidence="13 14" key="1">
    <citation type="journal article" date="2018" name="Genome Biol. Evol.">
        <title>Multiple Roots of Fruiting Body Formation in Amoebozoa.</title>
        <authorList>
            <person name="Hillmann F."/>
            <person name="Forbes G."/>
            <person name="Novohradska S."/>
            <person name="Ferling I."/>
            <person name="Riege K."/>
            <person name="Groth M."/>
            <person name="Westermann M."/>
            <person name="Marz M."/>
            <person name="Spaller T."/>
            <person name="Winckler T."/>
            <person name="Schaap P."/>
            <person name="Glockner G."/>
        </authorList>
    </citation>
    <scope>NUCLEOTIDE SEQUENCE [LARGE SCALE GENOMIC DNA]</scope>
    <source>
        <strain evidence="13 14">Jena</strain>
    </source>
</reference>
<dbReference type="InterPro" id="IPR001764">
    <property type="entry name" value="Glyco_hydro_3_N"/>
</dbReference>
<dbReference type="SUPFAM" id="SSF52279">
    <property type="entry name" value="Beta-D-glucan exohydrolase, C-terminal domain"/>
    <property type="match status" value="1"/>
</dbReference>
<evidence type="ECO:0000256" key="9">
    <source>
        <dbReference type="ARBA" id="ARBA00023326"/>
    </source>
</evidence>
<dbReference type="OrthoDB" id="25959at2759"/>
<dbReference type="GO" id="GO:0030245">
    <property type="term" value="P:cellulose catabolic process"/>
    <property type="evidence" value="ECO:0007669"/>
    <property type="project" value="UniProtKB-KW"/>
</dbReference>
<gene>
    <name evidence="13" type="ORF">PROFUN_01841</name>
</gene>
<dbReference type="FunFam" id="3.20.20.300:FF:000002">
    <property type="entry name" value="Probable beta-glucosidase"/>
    <property type="match status" value="1"/>
</dbReference>
<keyword evidence="10" id="KW-1133">Transmembrane helix</keyword>
<evidence type="ECO:0000256" key="6">
    <source>
        <dbReference type="ARBA" id="ARBA00023001"/>
    </source>
</evidence>
<dbReference type="InterPro" id="IPR026891">
    <property type="entry name" value="Fn3-like"/>
</dbReference>
<dbReference type="Pfam" id="PF01915">
    <property type="entry name" value="Glyco_hydro_3_C"/>
    <property type="match status" value="1"/>
</dbReference>
<evidence type="ECO:0000313" key="13">
    <source>
        <dbReference type="EMBL" id="PRP89121.1"/>
    </source>
</evidence>
<dbReference type="EC" id="3.2.1.21" evidence="4"/>
<keyword evidence="6" id="KW-0136">Cellulose degradation</keyword>
<sequence length="943" mass="102456">MQTFYLSLLLMVSSSASSSSMDVVIIVAAPPHAFHNDTALTNHLDSAITLRLYCLYHRKTDVLTEKFRRAQLSADPVNTHTWSSLLRKLRTVRAISRGCNSEVVRAGHTQMRGTFFVTLQLLAIASCAPVYSFVGDPTNTAALSAAQLKAKNFVAQLTLSEKVNISTGVGWAFGLCVGNTPNVSRLNFTGLCLQDSPTGVRFADHASAFPAGLNAAQTWDVNLAYERALAMGDEFRKKGVHVALSPMMNMGRVAAGGRNWEGFGADPFLTSMMAVESVRGIQDNGVVATAKHYIANEQENMRTVSSSNIDDRTLHEFYALPFLYSVRAGVQAIMCSYNLVNNTYACENDHTINTVLKGQFGFKGYVMSDWAATHSTLPSIRGGLDMTMPGDKTFDSGDSYFGDTLIGLAGNDSTLLPRIEDMAERIMTPYFLFGQDTNFPPVTINSFHPELAPYNPVGGDHADIIRRVGAESHVLLKNTAGALPLTSNPSDFTHLYDFALYGLDAGGPLHGPNYDGCGDHGCVDGTVAQGWGSGTSNFPHLVSPLEAIQTRVKNNNQTLTWNVQCDWSPQKAINSARISGVALVFVHANSGEEYINVDGNVGDRNNLTLWNNGDELIRSVASVNPNTIVIIHAPGPVIMTEWIDHPNVTAVLFAGLPGQETGNALVDVLFGDVNPSAKLVFTVAKQRSDYGMDVQYAYPLKENEYAQINYNEGTLVDYRWFDAFNVTPQFPFGFGLSYTTFRYSNLRVRFLNFERQLTAGKINALPTVNLNTNDTSTPILNVTFTLENIGNYSGKEVAQLYISLPDGCGAPVKILKGFTKVFVLAKSSVTVTIPLYNLDFASWDTAAQAWLQYQGNYTIRVGTHSRDPNFLSSSLQFGSSPVPNLSRYVPTTSSTFTTSATQSTATASATDTRSAPPTASIYGSGAESIVAGLLVFVMALMMM</sequence>
<keyword evidence="14" id="KW-1185">Reference proteome</keyword>
<dbReference type="FunFam" id="3.40.50.1700:FF:000003">
    <property type="entry name" value="Probable beta-glucosidase"/>
    <property type="match status" value="1"/>
</dbReference>
<accession>A0A2P6NYT9</accession>
<comment type="similarity">
    <text evidence="3">Belongs to the glycosyl hydrolase 3 family.</text>
</comment>
<keyword evidence="7" id="KW-0119">Carbohydrate metabolism</keyword>
<dbReference type="AlphaFoldDB" id="A0A2P6NYT9"/>
<evidence type="ECO:0000256" key="3">
    <source>
        <dbReference type="ARBA" id="ARBA00005336"/>
    </source>
</evidence>
<comment type="caution">
    <text evidence="13">The sequence shown here is derived from an EMBL/GenBank/DDBJ whole genome shotgun (WGS) entry which is preliminary data.</text>
</comment>
<evidence type="ECO:0000256" key="10">
    <source>
        <dbReference type="SAM" id="Phobius"/>
    </source>
</evidence>
<evidence type="ECO:0000256" key="11">
    <source>
        <dbReference type="SAM" id="SignalP"/>
    </source>
</evidence>
<dbReference type="PANTHER" id="PTHR42715">
    <property type="entry name" value="BETA-GLUCOSIDASE"/>
    <property type="match status" value="1"/>
</dbReference>
<dbReference type="InterPro" id="IPR036962">
    <property type="entry name" value="Glyco_hydro_3_N_sf"/>
</dbReference>
<dbReference type="PRINTS" id="PR00133">
    <property type="entry name" value="GLHYDRLASE3"/>
</dbReference>
<feature type="domain" description="Fibronectin type III-like" evidence="12">
    <location>
        <begin position="796"/>
        <end position="865"/>
    </location>
</feature>
<keyword evidence="8" id="KW-0326">Glycosidase</keyword>
<dbReference type="EMBL" id="MDYQ01000005">
    <property type="protein sequence ID" value="PRP89121.1"/>
    <property type="molecule type" value="Genomic_DNA"/>
</dbReference>
<evidence type="ECO:0000313" key="14">
    <source>
        <dbReference type="Proteomes" id="UP000241769"/>
    </source>
</evidence>
<dbReference type="InterPro" id="IPR013783">
    <property type="entry name" value="Ig-like_fold"/>
</dbReference>
<keyword evidence="11" id="KW-0732">Signal</keyword>
<feature type="signal peptide" evidence="11">
    <location>
        <begin position="1"/>
        <end position="18"/>
    </location>
</feature>
<feature type="chain" id="PRO_5015138690" description="beta-glucosidase" evidence="11">
    <location>
        <begin position="19"/>
        <end position="943"/>
    </location>
</feature>
<evidence type="ECO:0000256" key="8">
    <source>
        <dbReference type="ARBA" id="ARBA00023295"/>
    </source>
</evidence>
<keyword evidence="10" id="KW-0812">Transmembrane</keyword>
<keyword evidence="9" id="KW-0624">Polysaccharide degradation</keyword>
<evidence type="ECO:0000256" key="4">
    <source>
        <dbReference type="ARBA" id="ARBA00012744"/>
    </source>
</evidence>
<keyword evidence="10" id="KW-0472">Membrane</keyword>
<evidence type="ECO:0000259" key="12">
    <source>
        <dbReference type="SMART" id="SM01217"/>
    </source>
</evidence>
<dbReference type="Pfam" id="PF00933">
    <property type="entry name" value="Glyco_hydro_3"/>
    <property type="match status" value="1"/>
</dbReference>
<comment type="catalytic activity">
    <reaction evidence="1">
        <text>Hydrolysis of terminal, non-reducing beta-D-glucosyl residues with release of beta-D-glucose.</text>
        <dbReference type="EC" id="3.2.1.21"/>
    </reaction>
</comment>
<name>A0A2P6NYT9_9EUKA</name>
<dbReference type="InterPro" id="IPR002772">
    <property type="entry name" value="Glyco_hydro_3_C"/>
</dbReference>
<dbReference type="Gene3D" id="3.40.50.1700">
    <property type="entry name" value="Glycoside hydrolase family 3 C-terminal domain"/>
    <property type="match status" value="1"/>
</dbReference>
<protein>
    <recommendedName>
        <fullName evidence="4">beta-glucosidase</fullName>
        <ecNumber evidence="4">3.2.1.21</ecNumber>
    </recommendedName>
</protein>
<dbReference type="InterPro" id="IPR036881">
    <property type="entry name" value="Glyco_hydro_3_C_sf"/>
</dbReference>
<dbReference type="PANTHER" id="PTHR42715:SF2">
    <property type="entry name" value="BETA-GLUCOSIDASE F-RELATED"/>
    <property type="match status" value="1"/>
</dbReference>
<evidence type="ECO:0000256" key="7">
    <source>
        <dbReference type="ARBA" id="ARBA00023277"/>
    </source>
</evidence>
<dbReference type="STRING" id="1890364.A0A2P6NYT9"/>
<dbReference type="Proteomes" id="UP000241769">
    <property type="component" value="Unassembled WGS sequence"/>
</dbReference>
<dbReference type="SUPFAM" id="SSF51445">
    <property type="entry name" value="(Trans)glycosidases"/>
    <property type="match status" value="1"/>
</dbReference>
<organism evidence="13 14">
    <name type="scientific">Planoprotostelium fungivorum</name>
    <dbReference type="NCBI Taxonomy" id="1890364"/>
    <lineage>
        <taxon>Eukaryota</taxon>
        <taxon>Amoebozoa</taxon>
        <taxon>Evosea</taxon>
        <taxon>Variosea</taxon>
        <taxon>Cavosteliida</taxon>
        <taxon>Cavosteliaceae</taxon>
        <taxon>Planoprotostelium</taxon>
    </lineage>
</organism>
<feature type="transmembrane region" description="Helical" evidence="10">
    <location>
        <begin position="921"/>
        <end position="942"/>
    </location>
</feature>
<evidence type="ECO:0000256" key="5">
    <source>
        <dbReference type="ARBA" id="ARBA00022801"/>
    </source>
</evidence>
<evidence type="ECO:0000256" key="2">
    <source>
        <dbReference type="ARBA" id="ARBA00004987"/>
    </source>
</evidence>
<dbReference type="InParanoid" id="A0A2P6NYT9"/>
<dbReference type="Pfam" id="PF14310">
    <property type="entry name" value="Fn3-like"/>
    <property type="match status" value="1"/>
</dbReference>
<comment type="pathway">
    <text evidence="2">Glycan metabolism; cellulose degradation.</text>
</comment>